<proteinExistence type="predicted"/>
<feature type="transmembrane region" description="Helical" evidence="1">
    <location>
        <begin position="90"/>
        <end position="109"/>
    </location>
</feature>
<keyword evidence="1" id="KW-1133">Transmembrane helix</keyword>
<dbReference type="Proteomes" id="UP000593929">
    <property type="component" value="Chromosome"/>
</dbReference>
<dbReference type="EMBL" id="CABFNH010000017">
    <property type="protein sequence ID" value="VTZ91088.1"/>
    <property type="molecule type" value="Genomic_DNA"/>
</dbReference>
<dbReference type="Proteomes" id="UP000030001">
    <property type="component" value="Unassembled WGS sequence"/>
</dbReference>
<evidence type="ECO:0000313" key="5">
    <source>
        <dbReference type="EMBL" id="VTZ91088.1"/>
    </source>
</evidence>
<evidence type="ECO:0000256" key="1">
    <source>
        <dbReference type="SAM" id="Phobius"/>
    </source>
</evidence>
<sequence length="112" mass="12705">MIKTLTLIDAICAIALFVTAFMGLHAKMEKRVSDWFVLTRLALIVAAITALATTLMFFRLHPLLFIGRIIWLLVALLAIEAAFRQKRETFGSPWLFGATYLILIINVIINIW</sequence>
<evidence type="ECO:0000313" key="6">
    <source>
        <dbReference type="Proteomes" id="UP000030001"/>
    </source>
</evidence>
<evidence type="ECO:0000313" key="7">
    <source>
        <dbReference type="Proteomes" id="UP000365705"/>
    </source>
</evidence>
<gene>
    <name evidence="4" type="ORF">LM011_01175</name>
    <name evidence="5" type="ORF">LMUP508_01369</name>
    <name evidence="2" type="ORF">LX03_01425</name>
    <name evidence="3" type="ORF">PO158_06250</name>
</gene>
<dbReference type="EMBL" id="JROC01000022">
    <property type="protein sequence ID" value="KGL67414.1"/>
    <property type="molecule type" value="Genomic_DNA"/>
</dbReference>
<reference evidence="3" key="4">
    <citation type="submission" date="2023-01" db="EMBL/GenBank/DDBJ databases">
        <title>Genome analysis of 13 Lactobacillus isolated from gut of wild boar.</title>
        <authorList>
            <person name="Papp P."/>
            <person name="Libisch B."/>
            <person name="Nagy T."/>
            <person name="Olasz F."/>
        </authorList>
    </citation>
    <scope>NUCLEOTIDE SEQUENCE</scope>
    <source>
        <strain evidence="3">F108</strain>
    </source>
</reference>
<feature type="transmembrane region" description="Helical" evidence="1">
    <location>
        <begin position="6"/>
        <end position="25"/>
    </location>
</feature>
<name>A0A099YAU2_LIMMU</name>
<dbReference type="RefSeq" id="WP_006500097.1">
    <property type="nucleotide sequence ID" value="NZ_CABFNH010000017.1"/>
</dbReference>
<evidence type="ECO:0008006" key="9">
    <source>
        <dbReference type="Google" id="ProtNLM"/>
    </source>
</evidence>
<reference evidence="5 7" key="2">
    <citation type="submission" date="2019-06" db="EMBL/GenBank/DDBJ databases">
        <authorList>
            <person name="Rodrigo-Torres L."/>
            <person name="Arahal R. D."/>
            <person name="Lucena T."/>
        </authorList>
    </citation>
    <scope>NUCLEOTIDE SEQUENCE [LARGE SCALE GENOMIC DNA]</scope>
    <source>
        <strain evidence="5 7">INIA P508</strain>
    </source>
</reference>
<accession>A0A099YAU2</accession>
<dbReference type="EMBL" id="CP062966">
    <property type="protein sequence ID" value="QOL69825.1"/>
    <property type="molecule type" value="Genomic_DNA"/>
</dbReference>
<dbReference type="Proteomes" id="UP000365705">
    <property type="component" value="Unassembled WGS sequence"/>
</dbReference>
<reference evidence="4 8" key="3">
    <citation type="submission" date="2020-10" db="EMBL/GenBank/DDBJ databases">
        <title>Genome sequencing of Lactobacillus mucosae KCTC 21011.</title>
        <authorList>
            <person name="Kim J."/>
        </authorList>
    </citation>
    <scope>NUCLEOTIDE SEQUENCE [LARGE SCALE GENOMIC DNA]</scope>
    <source>
        <strain evidence="4 8">LM011</strain>
    </source>
</reference>
<evidence type="ECO:0000313" key="2">
    <source>
        <dbReference type="EMBL" id="KGL67414.1"/>
    </source>
</evidence>
<feature type="transmembrane region" description="Helical" evidence="1">
    <location>
        <begin position="64"/>
        <end position="83"/>
    </location>
</feature>
<evidence type="ECO:0000313" key="8">
    <source>
        <dbReference type="Proteomes" id="UP000593929"/>
    </source>
</evidence>
<keyword evidence="1" id="KW-0472">Membrane</keyword>
<dbReference type="Proteomes" id="UP001218021">
    <property type="component" value="Unassembled WGS sequence"/>
</dbReference>
<evidence type="ECO:0000313" key="4">
    <source>
        <dbReference type="EMBL" id="QOL69825.1"/>
    </source>
</evidence>
<keyword evidence="1" id="KW-0812">Transmembrane</keyword>
<protein>
    <recommendedName>
        <fullName evidence="9">DUF1516 family protein</fullName>
    </recommendedName>
</protein>
<feature type="transmembrane region" description="Helical" evidence="1">
    <location>
        <begin position="37"/>
        <end position="58"/>
    </location>
</feature>
<evidence type="ECO:0000313" key="3">
    <source>
        <dbReference type="EMBL" id="MDC2827884.1"/>
    </source>
</evidence>
<organism evidence="2 6">
    <name type="scientific">Limosilactobacillus mucosae</name>
    <name type="common">Lactobacillus mucosae</name>
    <dbReference type="NCBI Taxonomy" id="97478"/>
    <lineage>
        <taxon>Bacteria</taxon>
        <taxon>Bacillati</taxon>
        <taxon>Bacillota</taxon>
        <taxon>Bacilli</taxon>
        <taxon>Lactobacillales</taxon>
        <taxon>Lactobacillaceae</taxon>
        <taxon>Limosilactobacillus</taxon>
    </lineage>
</organism>
<dbReference type="AlphaFoldDB" id="A0A099YAU2"/>
<reference evidence="2 6" key="1">
    <citation type="submission" date="2014-09" db="EMBL/GenBank/DDBJ databases">
        <title>Lactobacillus mucosae CRL573 Genome Sequencing.</title>
        <authorList>
            <person name="Bleckwedel J."/>
            <person name="Teran L.C."/>
            <person name="Bonacina J."/>
            <person name="Saavedra L."/>
            <person name="Mozzi F.B."/>
            <person name="Raya R.R."/>
        </authorList>
    </citation>
    <scope>NUCLEOTIDE SEQUENCE [LARGE SCALE GENOMIC DNA]</scope>
    <source>
        <strain evidence="2 6">CRL573</strain>
    </source>
</reference>
<dbReference type="EMBL" id="JAQOND010000025">
    <property type="protein sequence ID" value="MDC2827884.1"/>
    <property type="molecule type" value="Genomic_DNA"/>
</dbReference>